<dbReference type="InParanoid" id="A0A3Q7JU15"/>
<sequence>MRIIKFLVKKLTKEERKDQSINQRESGGGSTLKSEPTFPSSFFHFQISEFSQQDLNNSSFYSVTGIALMLSNRPF</sequence>
<name>A0A3Q7JU15_SOLLC</name>
<protein>
    <submittedName>
        <fullName evidence="1">Uncharacterized protein</fullName>
    </submittedName>
</protein>
<dbReference type="AlphaFoldDB" id="A0A3Q7JU15"/>
<dbReference type="EnsemblPlants" id="Solyc12g017830.2.1">
    <property type="protein sequence ID" value="Solyc12g017830.2.1"/>
    <property type="gene ID" value="Solyc12g017830.2"/>
</dbReference>
<reference evidence="1" key="2">
    <citation type="submission" date="2019-01" db="UniProtKB">
        <authorList>
            <consortium name="EnsemblPlants"/>
        </authorList>
    </citation>
    <scope>IDENTIFICATION</scope>
    <source>
        <strain evidence="1">cv. Heinz 1706</strain>
    </source>
</reference>
<proteinExistence type="predicted"/>
<organism evidence="1">
    <name type="scientific">Solanum lycopersicum</name>
    <name type="common">Tomato</name>
    <name type="synonym">Lycopersicon esculentum</name>
    <dbReference type="NCBI Taxonomy" id="4081"/>
    <lineage>
        <taxon>Eukaryota</taxon>
        <taxon>Viridiplantae</taxon>
        <taxon>Streptophyta</taxon>
        <taxon>Embryophyta</taxon>
        <taxon>Tracheophyta</taxon>
        <taxon>Spermatophyta</taxon>
        <taxon>Magnoliopsida</taxon>
        <taxon>eudicotyledons</taxon>
        <taxon>Gunneridae</taxon>
        <taxon>Pentapetalae</taxon>
        <taxon>asterids</taxon>
        <taxon>lamiids</taxon>
        <taxon>Solanales</taxon>
        <taxon>Solanaceae</taxon>
        <taxon>Solanoideae</taxon>
        <taxon>Solaneae</taxon>
        <taxon>Solanum</taxon>
        <taxon>Solanum subgen. Lycopersicon</taxon>
    </lineage>
</organism>
<evidence type="ECO:0000313" key="1">
    <source>
        <dbReference type="EnsemblPlants" id="Solyc12g017830.2.1"/>
    </source>
</evidence>
<dbReference type="Gramene" id="Solyc12g017830.2.1">
    <property type="protein sequence ID" value="Solyc12g017830.2.1"/>
    <property type="gene ID" value="Solyc12g017830.2"/>
</dbReference>
<evidence type="ECO:0000313" key="2">
    <source>
        <dbReference type="Proteomes" id="UP000004994"/>
    </source>
</evidence>
<dbReference type="Proteomes" id="UP000004994">
    <property type="component" value="Chromosome 12"/>
</dbReference>
<keyword evidence="2" id="KW-1185">Reference proteome</keyword>
<accession>A0A3Q7JU15</accession>
<reference evidence="1" key="1">
    <citation type="journal article" date="2012" name="Nature">
        <title>The tomato genome sequence provides insights into fleshy fruit evolution.</title>
        <authorList>
            <consortium name="Tomato Genome Consortium"/>
        </authorList>
    </citation>
    <scope>NUCLEOTIDE SEQUENCE [LARGE SCALE GENOMIC DNA]</scope>
    <source>
        <strain evidence="1">cv. Heinz 1706</strain>
    </source>
</reference>